<dbReference type="InterPro" id="IPR001599">
    <property type="entry name" value="Macroglobln_a2"/>
</dbReference>
<dbReference type="InterPro" id="IPR051802">
    <property type="entry name" value="YfhM-like"/>
</dbReference>
<dbReference type="Pfam" id="PF00207">
    <property type="entry name" value="A2M"/>
    <property type="match status" value="1"/>
</dbReference>
<protein>
    <submittedName>
        <fullName evidence="4">MG2 domain-containing protein</fullName>
    </submittedName>
</protein>
<dbReference type="InterPro" id="IPR008930">
    <property type="entry name" value="Terpenoid_cyclase/PrenylTrfase"/>
</dbReference>
<dbReference type="InterPro" id="IPR041246">
    <property type="entry name" value="Bact_MG10"/>
</dbReference>
<keyword evidence="5" id="KW-1185">Reference proteome</keyword>
<reference evidence="4" key="1">
    <citation type="submission" date="2022-09" db="EMBL/GenBank/DDBJ databases">
        <title>Aureispira anguillicida sp. nov., isolated from Leptocephalus of Japanese eel Anguilla japonica.</title>
        <authorList>
            <person name="Yuasa K."/>
            <person name="Mekata T."/>
            <person name="Ikunari K."/>
        </authorList>
    </citation>
    <scope>NUCLEOTIDE SEQUENCE</scope>
    <source>
        <strain evidence="4">EL160426</strain>
    </source>
</reference>
<dbReference type="Gene3D" id="2.60.40.1930">
    <property type="match status" value="1"/>
</dbReference>
<evidence type="ECO:0000313" key="4">
    <source>
        <dbReference type="EMBL" id="BDS11026.1"/>
    </source>
</evidence>
<name>A0A915YDH7_9BACT</name>
<evidence type="ECO:0000259" key="3">
    <source>
        <dbReference type="SMART" id="SM01360"/>
    </source>
</evidence>
<dbReference type="EMBL" id="AP026867">
    <property type="protein sequence ID" value="BDS11026.1"/>
    <property type="molecule type" value="Genomic_DNA"/>
</dbReference>
<dbReference type="KEGG" id="aup:AsAng_0017360"/>
<evidence type="ECO:0000256" key="2">
    <source>
        <dbReference type="SAM" id="SignalP"/>
    </source>
</evidence>
<dbReference type="InterPro" id="IPR002890">
    <property type="entry name" value="MG2"/>
</dbReference>
<proteinExistence type="inferred from homology"/>
<dbReference type="Pfam" id="PF01835">
    <property type="entry name" value="MG2"/>
    <property type="match status" value="1"/>
</dbReference>
<dbReference type="GO" id="GO:0004866">
    <property type="term" value="F:endopeptidase inhibitor activity"/>
    <property type="evidence" value="ECO:0007669"/>
    <property type="project" value="InterPro"/>
</dbReference>
<dbReference type="Gene3D" id="1.50.10.20">
    <property type="match status" value="1"/>
</dbReference>
<feature type="domain" description="Alpha-2-macroglobulin" evidence="3">
    <location>
        <begin position="1267"/>
        <end position="1357"/>
    </location>
</feature>
<comment type="similarity">
    <text evidence="1">Belongs to the protease inhibitor I39 (alpha-2-macroglobulin) family. Bacterial alpha-2-macroglobulin subfamily.</text>
</comment>
<dbReference type="SUPFAM" id="SSF48239">
    <property type="entry name" value="Terpenoid cyclases/Protein prenyltransferases"/>
    <property type="match status" value="1"/>
</dbReference>
<dbReference type="PANTHER" id="PTHR40094">
    <property type="entry name" value="ALPHA-2-MACROGLOBULIN HOMOLOG"/>
    <property type="match status" value="1"/>
</dbReference>
<gene>
    <name evidence="4" type="ORF">AsAng_0017360</name>
</gene>
<dbReference type="Pfam" id="PF17973">
    <property type="entry name" value="bMG10"/>
    <property type="match status" value="1"/>
</dbReference>
<evidence type="ECO:0000313" key="5">
    <source>
        <dbReference type="Proteomes" id="UP001060919"/>
    </source>
</evidence>
<organism evidence="4 5">
    <name type="scientific">Aureispira anguillae</name>
    <dbReference type="NCBI Taxonomy" id="2864201"/>
    <lineage>
        <taxon>Bacteria</taxon>
        <taxon>Pseudomonadati</taxon>
        <taxon>Bacteroidota</taxon>
        <taxon>Saprospiria</taxon>
        <taxon>Saprospirales</taxon>
        <taxon>Saprospiraceae</taxon>
        <taxon>Aureispira</taxon>
    </lineage>
</organism>
<accession>A0A915YDH7</accession>
<feature type="signal peptide" evidence="2">
    <location>
        <begin position="1"/>
        <end position="23"/>
    </location>
</feature>
<dbReference type="PANTHER" id="PTHR40094:SF1">
    <property type="entry name" value="UBIQUITIN DOMAIN-CONTAINING PROTEIN"/>
    <property type="match status" value="1"/>
</dbReference>
<keyword evidence="2" id="KW-0732">Signal</keyword>
<feature type="chain" id="PRO_5036995507" evidence="2">
    <location>
        <begin position="24"/>
        <end position="2044"/>
    </location>
</feature>
<dbReference type="SMART" id="SM01360">
    <property type="entry name" value="A2M"/>
    <property type="match status" value="1"/>
</dbReference>
<sequence>MQKVFNWVLFIAFLLSLPHTGFAQTKANNYIEDWKAINKLEYDGLTKSALEATEKLYDKIKADKKNTAYVSQSIKALLFINKYQGRLEEDGLVKSIYRFQEEVKKAKSPVKPVLQSMVAEMYDRYLRQHLYKFQDRTTTEEFQQEDIRTWDVSRITKQSYQLYQASLTFEDTKNISIDAFEAITYNGSNVEGLRPTLYDFLLHRALDFAISDQYYLTKPAYKFYLDSEDDFASAAKFTQRKLVARDSISAKFQALLLFQDGLKFHLKNPTALIDLDLKRLQFVHTNSILTNKDALYLEALEALHKKYKNQVAATEVAHKIASYYYNQGIKYQPSPTDQYRWDIKKAHDICKTAIEQHPKSYGAQHCKSLLKGIESKSLHLSIEKVSSIQQPSLGLVSYKNISKVYFKAIPLTKAQYNTFVSKYGAGRIAYLNSLSGAYKWSVDLKDEGDYQQHNVEFSIPKLKNGRYILAASANEKFTYQKNGIAERLFFVSNISFSNRRNPLGYEEFYLTDRTTGKPLPNVKVEYYYSKYNSLLRRYETIKTEDTSISNEKGYFKSINFKTYTSSNRRSFFIKLTHGDDVLFLDDAYYNSSPQSPAYELESTSFFLDRGIYRPGQTIYFKGLVLNKMSDGKNPKIVPNSKRAVVFYDANYQEIARVSVTTNEYGTFHGSFVAPSSGLTGQMHILDEHNSSNRYFRVEEYKRPKFEVIPLPVKESFKIDDLVKIKGHAKAYAGNNIDGAKVQYRVVRQAHFPYWNWRWGWYIPFDRDLQEIAFGETTTNDKGEYEIAFKAIPDRSIPKDKNPEFSYTVYATVTDITGETHSKQTNIRVGYIALDLSLNVPKNVNKNQFKPFTIHSKNLNGEFEAAQGNIRIEQLKTPQTVYNKRFWAKPDYYNMTAEQFKEKFPNYAYQNEDEPSHWSVVKEVLNTSFDTKNSKELNIKNINKWPQGTYKLTLNTKDKYGAAIELIKFFTIYSPKEKVTPINNGLFLAQDQFYQIEPNSSVTLNFGAHNKAAYVLYELEHDNKIVQSEWIQPNGRTNVTIPIEEKHRGNIHFHLVSTQNNRIYQSGGTVHVPWSNKDLKVEYLTFRDKLYPGQKEEWKIKISGHKGDKIAAELLAGMYDASLDAFAANAWGLNLYPNSYRSMHLQSNRSFTAVASILLGQNWNEYSGTPSRIYKTFNWNGFSFYEWDYADGGINDAVSYSYSERKSAIRSADGAPAPQPEMEEEIEVLEDEIHEPHSHLANAVTSTDAEAPEEDFGDVQVRTNLNETVFFYPDLMTDKEGNIIISFTMNEALTKWKFMLFGHTKDLATVSETKEVVTQKDLMVMPNPPRFFREKDEIFFTAKVSNLTEKDMKGQAKLQLFDAISMQPIDAQFGNTNATLPFEAKAGQSAPLAWKLNVPDGWTTAIVHRVVAKAGDFSDGEEAALPVLTNRMLVTETQPLPIRGNQTKDFTFKRMAEVTKSSSMKHHKLTLEFTQNPAWYAIQSLPYLMEYPYECTEQIFSRYYANSLASDVANSHPKVKRVFDQWKTIDTDALKSNLSKNQELKYALLEETPWVLAAQSEAVQKKNIGVLFDLNRMGNELAKARDKMADRQLANGGFSWMPGGRDSWYISQYIVEGMGHLNQLGVKDIKGDPKMANMIRRAVNYIDVELARHYQELLKWAKRSKNEKEYLERDHLDQMVIHYFYARTFFLDQKINNPTTLKAIQYYEGQALKYWRNKSMYMQGLLALGFHRKGTDLETPKKIVAAAKENALNHEELGMYWKYPSGYFWYQLPIETHALMIEVFEVVAKDAKAVEDLKVWLLKAKQTTHWKTTKATAAASYALLMTGDNWLLDDQEIEITMGGKKLDQSKIKKEAGTGYFKTSWQANEITNDMANITVKNPNNVVAWGALYWQYFEDLDKITHFKETPLKLNKKLFKQINTDRGPVLKPIEKETLEPGDLIKVRIELTVDRAMEYVHMKDMRAAGLEPTNVLSQYKYQGGLGYYESTRDASTNFFFGYLAKGTYVFEYPLRVNHKGDFSNGTTTIQCMYAPEFTAHSEGIRLTVQ</sequence>
<dbReference type="RefSeq" id="WP_264792235.1">
    <property type="nucleotide sequence ID" value="NZ_AP026867.1"/>
</dbReference>
<dbReference type="Proteomes" id="UP001060919">
    <property type="component" value="Chromosome"/>
</dbReference>
<evidence type="ECO:0000256" key="1">
    <source>
        <dbReference type="ARBA" id="ARBA00010556"/>
    </source>
</evidence>